<dbReference type="InterPro" id="IPR036866">
    <property type="entry name" value="RibonucZ/Hydroxyglut_hydro"/>
</dbReference>
<sequence>MANSYEIDFHPVGDASRSGDAISAKISVGNQWETVVIDGGTKDSGEALVHAIAKNYGTRVVNRVVLTHADDDHSSGLRVVLEQCEVHQLWMHRPWLYAEELVSRFKYGWTVQGLAQELRKSFPIVAELEEIAIKKNVPIYDPFAGAQIGIFTVLSPTKEFYLDLLPNMSRTPEPADHAKMAGLRTQSFAGMLAGVKNAVLGVFESWGIETLDDGGETSASNESSVVLYGSLDHKKVLLASDAGQKALSNAADLCNVIGLHLRQFDMVSMPHHGSRRNIGPTLLNRIVGPILAQGADCGTIAVASAAKDDEHHPKRVVMNAFKRRGCLTAKTEGEGIMIKYNVDSRPGYGPLPDIPIYSDVESP</sequence>
<dbReference type="PANTHER" id="PTHR30619">
    <property type="entry name" value="DNA INTERNALIZATION/COMPETENCE PROTEIN COMEC/REC2"/>
    <property type="match status" value="1"/>
</dbReference>
<feature type="domain" description="Metallo-beta-lactamase" evidence="1">
    <location>
        <begin position="33"/>
        <end position="99"/>
    </location>
</feature>
<gene>
    <name evidence="2" type="ORF">ILP92_17720</name>
</gene>
<dbReference type="SUPFAM" id="SSF56281">
    <property type="entry name" value="Metallo-hydrolase/oxidoreductase"/>
    <property type="match status" value="1"/>
</dbReference>
<dbReference type="Proteomes" id="UP000642488">
    <property type="component" value="Unassembled WGS sequence"/>
</dbReference>
<dbReference type="PANTHER" id="PTHR30619:SF1">
    <property type="entry name" value="RECOMBINATION PROTEIN 2"/>
    <property type="match status" value="1"/>
</dbReference>
<dbReference type="EMBL" id="JAEKPD010000030">
    <property type="protein sequence ID" value="MBJ3764577.1"/>
    <property type="molecule type" value="Genomic_DNA"/>
</dbReference>
<keyword evidence="3" id="KW-1185">Reference proteome</keyword>
<dbReference type="AlphaFoldDB" id="A0A934IKE8"/>
<dbReference type="InterPro" id="IPR001279">
    <property type="entry name" value="Metallo-B-lactamas"/>
</dbReference>
<comment type="caution">
    <text evidence="2">The sequence shown here is derived from an EMBL/GenBank/DDBJ whole genome shotgun (WGS) entry which is preliminary data.</text>
</comment>
<dbReference type="Pfam" id="PF00753">
    <property type="entry name" value="Lactamase_B"/>
    <property type="match status" value="1"/>
</dbReference>
<protein>
    <submittedName>
        <fullName evidence="2">MBL fold metallo-hydrolase</fullName>
    </submittedName>
</protein>
<dbReference type="RefSeq" id="WP_198917746.1">
    <property type="nucleotide sequence ID" value="NZ_JAEKPD010000030.1"/>
</dbReference>
<reference evidence="2" key="1">
    <citation type="submission" date="2020-12" db="EMBL/GenBank/DDBJ databases">
        <title>Bacterial taxonomy.</title>
        <authorList>
            <person name="Pan X."/>
        </authorList>
    </citation>
    <scope>NUCLEOTIDE SEQUENCE</scope>
    <source>
        <strain evidence="2">KCTC 52957</strain>
    </source>
</reference>
<evidence type="ECO:0000259" key="1">
    <source>
        <dbReference type="Pfam" id="PF00753"/>
    </source>
</evidence>
<accession>A0A934IKE8</accession>
<organism evidence="2 3">
    <name type="scientific">Palleronia pontilimi</name>
    <dbReference type="NCBI Taxonomy" id="1964209"/>
    <lineage>
        <taxon>Bacteria</taxon>
        <taxon>Pseudomonadati</taxon>
        <taxon>Pseudomonadota</taxon>
        <taxon>Alphaproteobacteria</taxon>
        <taxon>Rhodobacterales</taxon>
        <taxon>Roseobacteraceae</taxon>
        <taxon>Palleronia</taxon>
    </lineage>
</organism>
<evidence type="ECO:0000313" key="2">
    <source>
        <dbReference type="EMBL" id="MBJ3764577.1"/>
    </source>
</evidence>
<dbReference type="Gene3D" id="3.60.15.10">
    <property type="entry name" value="Ribonuclease Z/Hydroxyacylglutathione hydrolase-like"/>
    <property type="match status" value="1"/>
</dbReference>
<dbReference type="InterPro" id="IPR052159">
    <property type="entry name" value="Competence_DNA_uptake"/>
</dbReference>
<name>A0A934IKE8_9RHOB</name>
<proteinExistence type="predicted"/>
<evidence type="ECO:0000313" key="3">
    <source>
        <dbReference type="Proteomes" id="UP000642488"/>
    </source>
</evidence>